<feature type="chain" id="PRO_5005582661" evidence="1">
    <location>
        <begin position="19"/>
        <end position="63"/>
    </location>
</feature>
<feature type="signal peptide" evidence="1">
    <location>
        <begin position="1"/>
        <end position="18"/>
    </location>
</feature>
<organism evidence="2">
    <name type="scientific">Octopus bimaculoides</name>
    <name type="common">California two-spotted octopus</name>
    <dbReference type="NCBI Taxonomy" id="37653"/>
    <lineage>
        <taxon>Eukaryota</taxon>
        <taxon>Metazoa</taxon>
        <taxon>Spiralia</taxon>
        <taxon>Lophotrochozoa</taxon>
        <taxon>Mollusca</taxon>
        <taxon>Cephalopoda</taxon>
        <taxon>Coleoidea</taxon>
        <taxon>Octopodiformes</taxon>
        <taxon>Octopoda</taxon>
        <taxon>Incirrata</taxon>
        <taxon>Octopodidae</taxon>
        <taxon>Octopus</taxon>
    </lineage>
</organism>
<proteinExistence type="predicted"/>
<evidence type="ECO:0000256" key="1">
    <source>
        <dbReference type="SAM" id="SignalP"/>
    </source>
</evidence>
<dbReference type="EMBL" id="KQ425021">
    <property type="protein sequence ID" value="KOF70075.1"/>
    <property type="molecule type" value="Genomic_DNA"/>
</dbReference>
<gene>
    <name evidence="2" type="ORF">OCBIM_22003506mg</name>
</gene>
<name>A0A0L8G0E6_OCTBM</name>
<protein>
    <submittedName>
        <fullName evidence="2">Uncharacterized protein</fullName>
    </submittedName>
</protein>
<keyword evidence="1" id="KW-0732">Signal</keyword>
<evidence type="ECO:0000313" key="2">
    <source>
        <dbReference type="EMBL" id="KOF70075.1"/>
    </source>
</evidence>
<dbReference type="AlphaFoldDB" id="A0A0L8G0E6"/>
<sequence length="63" mass="6968">MQGSLLIECASFWSNIFAACCFKVLLGCDSISSGKQVFVVLFSVISSDVKFDPDFLHLCLRKC</sequence>
<accession>A0A0L8G0E6</accession>
<reference evidence="2" key="1">
    <citation type="submission" date="2015-07" db="EMBL/GenBank/DDBJ databases">
        <title>MeaNS - Measles Nucleotide Surveillance Program.</title>
        <authorList>
            <person name="Tran T."/>
            <person name="Druce J."/>
        </authorList>
    </citation>
    <scope>NUCLEOTIDE SEQUENCE</scope>
    <source>
        <strain evidence="2">UCB-OBI-ISO-001</strain>
        <tissue evidence="2">Gonad</tissue>
    </source>
</reference>